<dbReference type="Pfam" id="PF03071">
    <property type="entry name" value="GNT-I"/>
    <property type="match status" value="1"/>
</dbReference>
<dbReference type="Gene3D" id="3.90.550.10">
    <property type="entry name" value="Spore Coat Polysaccharide Biosynthesis Protein SpsA, Chain A"/>
    <property type="match status" value="1"/>
</dbReference>
<keyword evidence="10 15" id="KW-1133">Transmembrane helix</keyword>
<keyword evidence="5" id="KW-0328">Glycosyltransferase</keyword>
<dbReference type="PANTHER" id="PTHR46396">
    <property type="entry name" value="PROTEIN O-LINKED-MANNOSE BETA-1,2-N-ACETYLGLUCOSAMINYLTRANSFERASE 1"/>
    <property type="match status" value="1"/>
</dbReference>
<dbReference type="InterPro" id="IPR039477">
    <property type="entry name" value="ILEI/PANDER_dom"/>
</dbReference>
<dbReference type="GO" id="GO:0020037">
    <property type="term" value="F:heme binding"/>
    <property type="evidence" value="ECO:0007669"/>
    <property type="project" value="InterPro"/>
</dbReference>
<dbReference type="PANTHER" id="PTHR46396:SF2">
    <property type="entry name" value="ILEI_PANDER DOMAIN-CONTAINING PROTEIN"/>
    <property type="match status" value="1"/>
</dbReference>
<evidence type="ECO:0000256" key="8">
    <source>
        <dbReference type="ARBA" id="ARBA00022723"/>
    </source>
</evidence>
<dbReference type="Proteomes" id="UP000046395">
    <property type="component" value="Unassembled WGS sequence"/>
</dbReference>
<feature type="transmembrane region" description="Helical" evidence="15">
    <location>
        <begin position="191"/>
        <end position="212"/>
    </location>
</feature>
<dbReference type="SUPFAM" id="SSF46458">
    <property type="entry name" value="Globin-like"/>
    <property type="match status" value="1"/>
</dbReference>
<dbReference type="GO" id="GO:0016266">
    <property type="term" value="P:protein O-linked glycosylation via N-acetyl-galactosamine"/>
    <property type="evidence" value="ECO:0007669"/>
    <property type="project" value="TreeGrafter"/>
</dbReference>
<feature type="compositionally biased region" description="Basic and acidic residues" evidence="14">
    <location>
        <begin position="248"/>
        <end position="257"/>
    </location>
</feature>
<comment type="cofactor">
    <cofactor evidence="1">
        <name>Mn(2+)</name>
        <dbReference type="ChEBI" id="CHEBI:29035"/>
    </cofactor>
</comment>
<dbReference type="InterPro" id="IPR044399">
    <property type="entry name" value="Mb-like_M"/>
</dbReference>
<comment type="pathway">
    <text evidence="3">Protein modification; protein glycosylation.</text>
</comment>
<keyword evidence="12 15" id="KW-0472">Membrane</keyword>
<dbReference type="WBParaSite" id="TMUE_3000013155.1">
    <property type="protein sequence ID" value="TMUE_3000013155.1"/>
    <property type="gene ID" value="WBGene00285049"/>
</dbReference>
<evidence type="ECO:0000256" key="10">
    <source>
        <dbReference type="ARBA" id="ARBA00022989"/>
    </source>
</evidence>
<evidence type="ECO:0000256" key="6">
    <source>
        <dbReference type="ARBA" id="ARBA00022679"/>
    </source>
</evidence>
<accession>A0A5S6R0Z9</accession>
<evidence type="ECO:0000256" key="1">
    <source>
        <dbReference type="ARBA" id="ARBA00001936"/>
    </source>
</evidence>
<comment type="subcellular location">
    <subcellularLocation>
        <location evidence="2">Golgi apparatus membrane</location>
        <topology evidence="2">Single-pass type II membrane protein</topology>
    </subcellularLocation>
</comment>
<reference evidence="19" key="1">
    <citation type="submission" date="2019-12" db="UniProtKB">
        <authorList>
            <consortium name="WormBaseParasite"/>
        </authorList>
    </citation>
    <scope>IDENTIFICATION</scope>
</reference>
<dbReference type="InterPro" id="IPR004139">
    <property type="entry name" value="Glyco_trans_13"/>
</dbReference>
<dbReference type="STRING" id="70415.A0A5S6R0Z9"/>
<name>A0A5S6R0Z9_TRIMR</name>
<sequence length="834" mass="94586">MEENEERLAKSVWTAMRERFNGRVGTEIFRQLFIRCPELKVIFGVTSISDEVALSDTKLHRHTTIFQDVIDVVITNIGNASILTDSLIDLGAQHWELTKRGFRPTYWLLFGDVMLDLVTSVTRKLPSRRTAVKVWRRVIVFMLDCMQLGQSWCPILSTEEKGRNTQLSTKCSVQVTDEIVNSRHEFNVASVVPVLALLLLILVSTFLVYAYLLEFFQYQFRLWPISSPRDSANSRHGHLLNSENNNDGLRHKMDSRSDTPTYNERIAQAQMEFIQTSEDREKCGIPLECGDKEVFIAVHSGKESTTSPYICINGRVIMSAEINGAGRGLNLIVLEPRTRIVVRCSNFDTYSVKDNTALDIFLSQLTTGQLLIAVTHDDAWTTLSTMIKETLQSLGSSMINNLNFRDSWFFVGQKGIKGFTPFENLHRSNGGKRWAPPVSARMCVPYKIDGLNNPKSPSPTNGFVNQRKEKFCKSHDGYFEFCNEDDVFSEAAERPPQLLTNISKGAISKVPILVIPGFDLNELCSTLRSIEVQPGLNASNVLVVYEDNFQEVKDLAEVFSFTSKRISNRPTYHEYLAEAIQSVWDFFPKSEYAIVIEEEAVVSPDFLFFMSQLLPVLESEPTFVSVSAWNVNGFKHLSNDTRKVYLTEGFPGFGFMLKKSFYMKNMKGRMNACCDRRSWHGWKTNVPHAVYTIVPEVSRISRKPYINTGRYSSSLAALFQHPRIMNSETNSLIRQVDQLGLGTYSNNIQSLIAITETLSHLNCTKGDHLVPIVLPSVRPPLYGFSIRLSTNGITMDSVCSCFQLYCPKESSFRNHFNGILRFNYYGQPVFIISA</sequence>
<feature type="region of interest" description="Disordered" evidence="14">
    <location>
        <begin position="239"/>
        <end position="259"/>
    </location>
</feature>
<evidence type="ECO:0000256" key="9">
    <source>
        <dbReference type="ARBA" id="ARBA00022968"/>
    </source>
</evidence>
<dbReference type="InterPro" id="IPR000971">
    <property type="entry name" value="Globin"/>
</dbReference>
<dbReference type="GO" id="GO:0047223">
    <property type="term" value="F:beta-1,3-galactosyl-O-glycosyl-glycoprotein beta-1,3-N-acetylglucosaminyltransferase activity"/>
    <property type="evidence" value="ECO:0007669"/>
    <property type="project" value="TreeGrafter"/>
</dbReference>
<keyword evidence="9" id="KW-0735">Signal-anchor</keyword>
<evidence type="ECO:0000259" key="17">
    <source>
        <dbReference type="Pfam" id="PF15711"/>
    </source>
</evidence>
<evidence type="ECO:0000256" key="7">
    <source>
        <dbReference type="ARBA" id="ARBA00022692"/>
    </source>
</evidence>
<evidence type="ECO:0000256" key="15">
    <source>
        <dbReference type="SAM" id="Phobius"/>
    </source>
</evidence>
<evidence type="ECO:0000256" key="11">
    <source>
        <dbReference type="ARBA" id="ARBA00023034"/>
    </source>
</evidence>
<dbReference type="InterPro" id="IPR012292">
    <property type="entry name" value="Globin/Proto"/>
</dbReference>
<dbReference type="InterPro" id="IPR029044">
    <property type="entry name" value="Nucleotide-diphossugar_trans"/>
</dbReference>
<evidence type="ECO:0000259" key="16">
    <source>
        <dbReference type="Pfam" id="PF00042"/>
    </source>
</evidence>
<comment type="similarity">
    <text evidence="4">Belongs to the glycosyltransferase 13 family.</text>
</comment>
<dbReference type="UniPathway" id="UPA00378"/>
<protein>
    <submittedName>
        <fullName evidence="19">GLOBIN domain-containing protein</fullName>
    </submittedName>
</protein>
<evidence type="ECO:0000256" key="2">
    <source>
        <dbReference type="ARBA" id="ARBA00004323"/>
    </source>
</evidence>
<dbReference type="SUPFAM" id="SSF53448">
    <property type="entry name" value="Nucleotide-diphospho-sugar transferases"/>
    <property type="match status" value="1"/>
</dbReference>
<keyword evidence="6" id="KW-0808">Transferase</keyword>
<evidence type="ECO:0000256" key="5">
    <source>
        <dbReference type="ARBA" id="ARBA00022676"/>
    </source>
</evidence>
<dbReference type="Pfam" id="PF00042">
    <property type="entry name" value="Globin"/>
    <property type="match status" value="1"/>
</dbReference>
<dbReference type="AlphaFoldDB" id="A0A5S6R0Z9"/>
<feature type="domain" description="Globin" evidence="16">
    <location>
        <begin position="27"/>
        <end position="137"/>
    </location>
</feature>
<dbReference type="PROSITE" id="PS52031">
    <property type="entry name" value="GG_LECTIN"/>
    <property type="match status" value="1"/>
</dbReference>
<organism evidence="18 19">
    <name type="scientific">Trichuris muris</name>
    <name type="common">Mouse whipworm</name>
    <dbReference type="NCBI Taxonomy" id="70415"/>
    <lineage>
        <taxon>Eukaryota</taxon>
        <taxon>Metazoa</taxon>
        <taxon>Ecdysozoa</taxon>
        <taxon>Nematoda</taxon>
        <taxon>Enoplea</taxon>
        <taxon>Dorylaimia</taxon>
        <taxon>Trichinellida</taxon>
        <taxon>Trichuridae</taxon>
        <taxon>Trichuris</taxon>
    </lineage>
</organism>
<keyword evidence="8" id="KW-0479">Metal-binding</keyword>
<proteinExistence type="inferred from homology"/>
<feature type="domain" description="ILEI/PANDER" evidence="17">
    <location>
        <begin position="327"/>
        <end position="415"/>
    </location>
</feature>
<dbReference type="GO" id="GO:0046872">
    <property type="term" value="F:metal ion binding"/>
    <property type="evidence" value="ECO:0007669"/>
    <property type="project" value="UniProtKB-KW"/>
</dbReference>
<dbReference type="InterPro" id="IPR009050">
    <property type="entry name" value="Globin-like_sf"/>
</dbReference>
<dbReference type="GO" id="GO:0019825">
    <property type="term" value="F:oxygen binding"/>
    <property type="evidence" value="ECO:0007669"/>
    <property type="project" value="InterPro"/>
</dbReference>
<evidence type="ECO:0000256" key="12">
    <source>
        <dbReference type="ARBA" id="ARBA00023136"/>
    </source>
</evidence>
<evidence type="ECO:0000256" key="14">
    <source>
        <dbReference type="SAM" id="MobiDB-lite"/>
    </source>
</evidence>
<evidence type="ECO:0000256" key="3">
    <source>
        <dbReference type="ARBA" id="ARBA00004922"/>
    </source>
</evidence>
<keyword evidence="13" id="KW-0464">Manganese</keyword>
<evidence type="ECO:0000313" key="19">
    <source>
        <dbReference type="WBParaSite" id="TMUE_3000013155.1"/>
    </source>
</evidence>
<keyword evidence="11" id="KW-0333">Golgi apparatus</keyword>
<dbReference type="CDD" id="cd01040">
    <property type="entry name" value="Mb-like"/>
    <property type="match status" value="1"/>
</dbReference>
<dbReference type="Pfam" id="PF15711">
    <property type="entry name" value="ILEI"/>
    <property type="match status" value="1"/>
</dbReference>
<dbReference type="Gene3D" id="1.10.490.10">
    <property type="entry name" value="Globins"/>
    <property type="match status" value="1"/>
</dbReference>
<keyword evidence="18" id="KW-1185">Reference proteome</keyword>
<dbReference type="GO" id="GO:0000139">
    <property type="term" value="C:Golgi membrane"/>
    <property type="evidence" value="ECO:0007669"/>
    <property type="project" value="UniProtKB-SubCell"/>
</dbReference>
<evidence type="ECO:0000313" key="18">
    <source>
        <dbReference type="Proteomes" id="UP000046395"/>
    </source>
</evidence>
<keyword evidence="7 15" id="KW-0812">Transmembrane</keyword>
<evidence type="ECO:0000256" key="4">
    <source>
        <dbReference type="ARBA" id="ARBA00006492"/>
    </source>
</evidence>
<evidence type="ECO:0000256" key="13">
    <source>
        <dbReference type="ARBA" id="ARBA00023211"/>
    </source>
</evidence>
<dbReference type="InterPro" id="IPR052463">
    <property type="entry name" value="O-linked_mannose_GnT"/>
</dbReference>